<evidence type="ECO:0000313" key="2">
    <source>
        <dbReference type="EMBL" id="GIM63069.1"/>
    </source>
</evidence>
<comment type="caution">
    <text evidence="2">The sequence shown here is derived from an EMBL/GenBank/DDBJ whole genome shotgun (WGS) entry which is preliminary data.</text>
</comment>
<accession>A0A919S4A1</accession>
<sequence length="194" mass="21360">MPMSTVEVTRQGPRPAIRLRPAPRHEPPFDDERDPRAWPSPHQLALDWTIPARPPQQPPEPPPPVRRTVVTGASAEAKMAVRRFVSTCVEVLNGYRPAAHLRSLSQPREAATVVAQGLAGARLVTEARQARTSGRGPRPRRPAPAAVVRLRLCEPREGAVEAAAVLVLGDRTHALALRLELHDDVWQATVLRFI</sequence>
<reference evidence="2" key="1">
    <citation type="submission" date="2021-03" db="EMBL/GenBank/DDBJ databases">
        <title>Whole genome shotgun sequence of Actinoplanes auranticolor NBRC 12245.</title>
        <authorList>
            <person name="Komaki H."/>
            <person name="Tamura T."/>
        </authorList>
    </citation>
    <scope>NUCLEOTIDE SEQUENCE</scope>
    <source>
        <strain evidence="2">NBRC 12245</strain>
    </source>
</reference>
<feature type="compositionally biased region" description="Basic and acidic residues" evidence="1">
    <location>
        <begin position="23"/>
        <end position="36"/>
    </location>
</feature>
<dbReference type="EMBL" id="BOQL01000002">
    <property type="protein sequence ID" value="GIM63069.1"/>
    <property type="molecule type" value="Genomic_DNA"/>
</dbReference>
<keyword evidence="3" id="KW-1185">Reference proteome</keyword>
<dbReference type="InterPro" id="IPR045596">
    <property type="entry name" value="DUF6459"/>
</dbReference>
<dbReference type="AlphaFoldDB" id="A0A919S4A1"/>
<evidence type="ECO:0000256" key="1">
    <source>
        <dbReference type="SAM" id="MobiDB-lite"/>
    </source>
</evidence>
<organism evidence="2 3">
    <name type="scientific">Actinoplanes auranticolor</name>
    <dbReference type="NCBI Taxonomy" id="47988"/>
    <lineage>
        <taxon>Bacteria</taxon>
        <taxon>Bacillati</taxon>
        <taxon>Actinomycetota</taxon>
        <taxon>Actinomycetes</taxon>
        <taxon>Micromonosporales</taxon>
        <taxon>Micromonosporaceae</taxon>
        <taxon>Actinoplanes</taxon>
    </lineage>
</organism>
<dbReference type="RefSeq" id="WP_246594803.1">
    <property type="nucleotide sequence ID" value="NZ_BAABEA010000003.1"/>
</dbReference>
<proteinExistence type="predicted"/>
<dbReference type="Pfam" id="PF20060">
    <property type="entry name" value="DUF6459"/>
    <property type="match status" value="1"/>
</dbReference>
<dbReference type="Proteomes" id="UP000681340">
    <property type="component" value="Unassembled WGS sequence"/>
</dbReference>
<name>A0A919S4A1_9ACTN</name>
<feature type="region of interest" description="Disordered" evidence="1">
    <location>
        <begin position="1"/>
        <end position="67"/>
    </location>
</feature>
<protein>
    <submittedName>
        <fullName evidence="2">Uncharacterized protein</fullName>
    </submittedName>
</protein>
<gene>
    <name evidence="2" type="ORF">Aau02nite_01680</name>
</gene>
<evidence type="ECO:0000313" key="3">
    <source>
        <dbReference type="Proteomes" id="UP000681340"/>
    </source>
</evidence>
<feature type="compositionally biased region" description="Pro residues" evidence="1">
    <location>
        <begin position="52"/>
        <end position="65"/>
    </location>
</feature>